<dbReference type="InterPro" id="IPR036844">
    <property type="entry name" value="Hint_dom_sf"/>
</dbReference>
<feature type="region of interest" description="Disordered" evidence="3">
    <location>
        <begin position="1"/>
        <end position="21"/>
    </location>
</feature>
<dbReference type="SUPFAM" id="SSF51120">
    <property type="entry name" value="beta-Roll"/>
    <property type="match status" value="1"/>
</dbReference>
<dbReference type="Gene3D" id="2.170.16.10">
    <property type="entry name" value="Hedgehog/Intein (Hint) domain"/>
    <property type="match status" value="1"/>
</dbReference>
<dbReference type="RefSeq" id="WP_107672653.1">
    <property type="nucleotide sequence ID" value="NZ_PZKE01000004.1"/>
</dbReference>
<accession>A0A2T4JBX8</accession>
<dbReference type="InterPro" id="IPR011049">
    <property type="entry name" value="Serralysin-like_metalloprot_C"/>
</dbReference>
<dbReference type="PANTHER" id="PTHR38340">
    <property type="entry name" value="S-LAYER PROTEIN"/>
    <property type="match status" value="1"/>
</dbReference>
<keyword evidence="6" id="KW-1185">Reference proteome</keyword>
<dbReference type="InterPro" id="IPR050557">
    <property type="entry name" value="RTX_toxin/Mannuronan_C5-epim"/>
</dbReference>
<dbReference type="SUPFAM" id="SSF51294">
    <property type="entry name" value="Hedgehog/intein (Hint) domain"/>
    <property type="match status" value="1"/>
</dbReference>
<evidence type="ECO:0000256" key="1">
    <source>
        <dbReference type="ARBA" id="ARBA00004613"/>
    </source>
</evidence>
<dbReference type="Gene3D" id="2.150.10.10">
    <property type="entry name" value="Serralysin-like metalloprotease, C-terminal"/>
    <property type="match status" value="1"/>
</dbReference>
<dbReference type="InterPro" id="IPR008979">
    <property type="entry name" value="Galactose-bd-like_sf"/>
</dbReference>
<dbReference type="PROSITE" id="PS00330">
    <property type="entry name" value="HEMOLYSIN_CALCIUM"/>
    <property type="match status" value="1"/>
</dbReference>
<dbReference type="AlphaFoldDB" id="A0A2T4JBX8"/>
<dbReference type="GO" id="GO:0005576">
    <property type="term" value="C:extracellular region"/>
    <property type="evidence" value="ECO:0007669"/>
    <property type="project" value="UniProtKB-SubCell"/>
</dbReference>
<name>A0A2T4JBX8_FUSBL</name>
<comment type="caution">
    <text evidence="5">The sequence shown here is derived from an EMBL/GenBank/DDBJ whole genome shotgun (WGS) entry which is preliminary data.</text>
</comment>
<dbReference type="PANTHER" id="PTHR38340:SF1">
    <property type="entry name" value="S-LAYER PROTEIN"/>
    <property type="match status" value="1"/>
</dbReference>
<proteinExistence type="predicted"/>
<protein>
    <recommendedName>
        <fullName evidence="4">Hedgehog/Intein (Hint) domain-containing protein</fullName>
    </recommendedName>
</protein>
<reference evidence="5 6" key="1">
    <citation type="submission" date="2018-03" db="EMBL/GenBank/DDBJ databases">
        <title>Rhodobacter blasticus.</title>
        <authorList>
            <person name="Meyer T.E."/>
            <person name="Miller S."/>
            <person name="Lodha T."/>
            <person name="Gandham S."/>
            <person name="Chintalapati S."/>
            <person name="Chintalapati V.R."/>
        </authorList>
    </citation>
    <scope>NUCLEOTIDE SEQUENCE [LARGE SCALE GENOMIC DNA]</scope>
    <source>
        <strain evidence="5 6">DSM 2131</strain>
    </source>
</reference>
<comment type="subcellular location">
    <subcellularLocation>
        <location evidence="1">Secreted</location>
    </subcellularLocation>
</comment>
<dbReference type="InterPro" id="IPR001343">
    <property type="entry name" value="Hemolysn_Ca-bd"/>
</dbReference>
<dbReference type="InterPro" id="IPR018511">
    <property type="entry name" value="Hemolysin-typ_Ca-bd_CS"/>
</dbReference>
<dbReference type="Proteomes" id="UP000241362">
    <property type="component" value="Unassembled WGS sequence"/>
</dbReference>
<feature type="domain" description="Hedgehog/Intein (Hint)" evidence="4">
    <location>
        <begin position="332"/>
        <end position="484"/>
    </location>
</feature>
<dbReference type="SUPFAM" id="SSF49785">
    <property type="entry name" value="Galactose-binding domain-like"/>
    <property type="match status" value="1"/>
</dbReference>
<evidence type="ECO:0000256" key="3">
    <source>
        <dbReference type="SAM" id="MobiDB-lite"/>
    </source>
</evidence>
<dbReference type="GO" id="GO:0005509">
    <property type="term" value="F:calcium ion binding"/>
    <property type="evidence" value="ECO:0007669"/>
    <property type="project" value="InterPro"/>
</dbReference>
<gene>
    <name evidence="5" type="ORF">C5F44_06305</name>
</gene>
<dbReference type="GO" id="GO:0016539">
    <property type="term" value="P:intein-mediated protein splicing"/>
    <property type="evidence" value="ECO:0007669"/>
    <property type="project" value="InterPro"/>
</dbReference>
<dbReference type="Pfam" id="PF00353">
    <property type="entry name" value="HemolysinCabind"/>
    <property type="match status" value="2"/>
</dbReference>
<dbReference type="InterPro" id="IPR028992">
    <property type="entry name" value="Hedgehog/Intein_dom"/>
</dbReference>
<evidence type="ECO:0000259" key="4">
    <source>
        <dbReference type="Pfam" id="PF13403"/>
    </source>
</evidence>
<dbReference type="EMBL" id="PZKE01000004">
    <property type="protein sequence ID" value="PTE15404.1"/>
    <property type="molecule type" value="Genomic_DNA"/>
</dbReference>
<dbReference type="Pfam" id="PF13403">
    <property type="entry name" value="Hint_2"/>
    <property type="match status" value="1"/>
</dbReference>
<dbReference type="PROSITE" id="PS50817">
    <property type="entry name" value="INTEIN_N_TER"/>
    <property type="match status" value="1"/>
</dbReference>
<evidence type="ECO:0000313" key="5">
    <source>
        <dbReference type="EMBL" id="PTE15404.1"/>
    </source>
</evidence>
<keyword evidence="2" id="KW-0964">Secreted</keyword>
<evidence type="ECO:0000313" key="6">
    <source>
        <dbReference type="Proteomes" id="UP000241362"/>
    </source>
</evidence>
<sequence length="540" mass="55455">MAVTGTANDSNNTLSSNAASDSIQGLGGNDSLVGNGGDDTLYGDRNVLSNGALDSNQGAGGWSLGTVNGWTNAGSGGQIERWGAGFQGLTPADGTSFIELDVNSGGAVDYITTTAALATGTTYVLSFDSAARAEAAGDSFQVVVNGTVVATVTPSSTSQFTTTSVTITGGSGTDTIGFRELSGENNSYGVLLDNVRVTLTPASAAASGLSYNDTLDGGTGNDRIYGQEGDDRLIGGTGNDYMEGGIGNDVFALGDGSGNDVVGDFVIGQDLLDVSALHDAGNAPVNYQDVTITSDGQGGSILTFPNGERVTLRGIQPAQVTGKPNLAAIGIPCFAGGTLIDTPKGPVAVEALGPGDEVLAAPEGPGGPPRAVRVARVFRREVDEGWLATEPKLRPVRIAAGALGKGLPRRDLRVSRQHRMLVSSTIAQRMLGCDEVLLPAVRLLGLPGIAVEDGLSPVVYHHILLERHEVIFAEGAPTESLHIGAEALRLLGVEAMLEIARLFPELLGDGPGQTARPVPGGRQQRRLVARHLRTGRPVLA</sequence>
<dbReference type="PRINTS" id="PR00313">
    <property type="entry name" value="CABNDNGRPT"/>
</dbReference>
<dbReference type="InterPro" id="IPR006141">
    <property type="entry name" value="Intein_N"/>
</dbReference>
<evidence type="ECO:0000256" key="2">
    <source>
        <dbReference type="ARBA" id="ARBA00022525"/>
    </source>
</evidence>
<organism evidence="5 6">
    <name type="scientific">Fuscovulum blasticum DSM 2131</name>
    <dbReference type="NCBI Taxonomy" id="1188250"/>
    <lineage>
        <taxon>Bacteria</taxon>
        <taxon>Pseudomonadati</taxon>
        <taxon>Pseudomonadota</taxon>
        <taxon>Alphaproteobacteria</taxon>
        <taxon>Rhodobacterales</taxon>
        <taxon>Paracoccaceae</taxon>
        <taxon>Pseudogemmobacter</taxon>
    </lineage>
</organism>